<reference evidence="1" key="1">
    <citation type="journal article" date="2020" name="bioRxiv">
        <title>Chromosome-level reference genome of the European wasp spider Argiope bruennichi: a resource for studies on range expansion and evolutionary adaptation.</title>
        <authorList>
            <person name="Sheffer M.M."/>
            <person name="Hoppe A."/>
            <person name="Krehenwinkel H."/>
            <person name="Uhl G."/>
            <person name="Kuss A.W."/>
            <person name="Jensen L."/>
            <person name="Jensen C."/>
            <person name="Gillespie R.G."/>
            <person name="Hoff K.J."/>
            <person name="Prost S."/>
        </authorList>
    </citation>
    <scope>NUCLEOTIDE SEQUENCE</scope>
</reference>
<gene>
    <name evidence="1" type="ORF">HNY73_017910</name>
</gene>
<dbReference type="AlphaFoldDB" id="A0A8T0EG41"/>
<keyword evidence="2" id="KW-1185">Reference proteome</keyword>
<sequence length="118" mass="13314">MDASLRNGVMSVWCENWMRRAEWVMSVWCGRTGGVVAEWVMSVYGVGTGGVVAEWVMSVYGVGTGGVVAEWISIDQDVKIDIFEDIPVAFASNRQAFGIPHFYRRRDNQQLFLIPKEH</sequence>
<dbReference type="Proteomes" id="UP000807504">
    <property type="component" value="Unassembled WGS sequence"/>
</dbReference>
<reference evidence="1" key="2">
    <citation type="submission" date="2020-06" db="EMBL/GenBank/DDBJ databases">
        <authorList>
            <person name="Sheffer M."/>
        </authorList>
    </citation>
    <scope>NUCLEOTIDE SEQUENCE</scope>
</reference>
<evidence type="ECO:0000313" key="2">
    <source>
        <dbReference type="Proteomes" id="UP000807504"/>
    </source>
</evidence>
<proteinExistence type="predicted"/>
<organism evidence="1 2">
    <name type="scientific">Argiope bruennichi</name>
    <name type="common">Wasp spider</name>
    <name type="synonym">Aranea bruennichi</name>
    <dbReference type="NCBI Taxonomy" id="94029"/>
    <lineage>
        <taxon>Eukaryota</taxon>
        <taxon>Metazoa</taxon>
        <taxon>Ecdysozoa</taxon>
        <taxon>Arthropoda</taxon>
        <taxon>Chelicerata</taxon>
        <taxon>Arachnida</taxon>
        <taxon>Araneae</taxon>
        <taxon>Araneomorphae</taxon>
        <taxon>Entelegynae</taxon>
        <taxon>Araneoidea</taxon>
        <taxon>Araneidae</taxon>
        <taxon>Argiope</taxon>
    </lineage>
</organism>
<accession>A0A8T0EG41</accession>
<comment type="caution">
    <text evidence="1">The sequence shown here is derived from an EMBL/GenBank/DDBJ whole genome shotgun (WGS) entry which is preliminary data.</text>
</comment>
<dbReference type="EMBL" id="JABXBU010002228">
    <property type="protein sequence ID" value="KAF8770368.1"/>
    <property type="molecule type" value="Genomic_DNA"/>
</dbReference>
<evidence type="ECO:0000313" key="1">
    <source>
        <dbReference type="EMBL" id="KAF8770368.1"/>
    </source>
</evidence>
<protein>
    <submittedName>
        <fullName evidence="1">Uncharacterized protein</fullName>
    </submittedName>
</protein>
<name>A0A8T0EG41_ARGBR</name>